<reference evidence="13" key="1">
    <citation type="journal article" date="2019" name="Int. J. Syst. Evol. Microbiol.">
        <title>The Global Catalogue of Microorganisms (GCM) 10K type strain sequencing project: providing services to taxonomists for standard genome sequencing and annotation.</title>
        <authorList>
            <consortium name="The Broad Institute Genomics Platform"/>
            <consortium name="The Broad Institute Genome Sequencing Center for Infectious Disease"/>
            <person name="Wu L."/>
            <person name="Ma J."/>
        </authorList>
    </citation>
    <scope>NUCLEOTIDE SEQUENCE [LARGE SCALE GENOMIC DNA]</scope>
    <source>
        <strain evidence="13">JCM 17250</strain>
    </source>
</reference>
<evidence type="ECO:0000256" key="4">
    <source>
        <dbReference type="ARBA" id="ARBA00019114"/>
    </source>
</evidence>
<dbReference type="NCBIfam" id="NF004226">
    <property type="entry name" value="PRK05673.1"/>
    <property type="match status" value="1"/>
</dbReference>
<evidence type="ECO:0000256" key="10">
    <source>
        <dbReference type="ARBA" id="ARBA00049244"/>
    </source>
</evidence>
<dbReference type="Pfam" id="PF01336">
    <property type="entry name" value="tRNA_anti-codon"/>
    <property type="match status" value="1"/>
</dbReference>
<keyword evidence="5" id="KW-0808">Transferase</keyword>
<accession>A0ABP7W042</accession>
<dbReference type="EMBL" id="BAABDL010000127">
    <property type="protein sequence ID" value="GAA4078045.1"/>
    <property type="molecule type" value="Genomic_DNA"/>
</dbReference>
<keyword evidence="7" id="KW-0235">DNA replication</keyword>
<protein>
    <recommendedName>
        <fullName evidence="4">DNA polymerase III subunit alpha</fullName>
        <ecNumber evidence="3">2.7.7.7</ecNumber>
    </recommendedName>
</protein>
<comment type="subcellular location">
    <subcellularLocation>
        <location evidence="1">Cytoplasm</location>
    </subcellularLocation>
</comment>
<evidence type="ECO:0000313" key="13">
    <source>
        <dbReference type="Proteomes" id="UP001501734"/>
    </source>
</evidence>
<dbReference type="SMART" id="SM00481">
    <property type="entry name" value="POLIIIAc"/>
    <property type="match status" value="1"/>
</dbReference>
<dbReference type="NCBIfam" id="TIGR00594">
    <property type="entry name" value="polc"/>
    <property type="match status" value="1"/>
</dbReference>
<dbReference type="Gene3D" id="1.10.10.1600">
    <property type="entry name" value="Bacterial DNA polymerase III alpha subunit, thumb domain"/>
    <property type="match status" value="1"/>
</dbReference>
<dbReference type="Gene3D" id="3.20.20.140">
    <property type="entry name" value="Metal-dependent hydrolases"/>
    <property type="match status" value="1"/>
</dbReference>
<organism evidence="12 13">
    <name type="scientific">Amphibacillus indicireducens</name>
    <dbReference type="NCBI Taxonomy" id="1076330"/>
    <lineage>
        <taxon>Bacteria</taxon>
        <taxon>Bacillati</taxon>
        <taxon>Bacillota</taxon>
        <taxon>Bacilli</taxon>
        <taxon>Bacillales</taxon>
        <taxon>Bacillaceae</taxon>
        <taxon>Amphibacillus</taxon>
    </lineage>
</organism>
<comment type="catalytic activity">
    <reaction evidence="10">
        <text>DNA(n) + a 2'-deoxyribonucleoside 5'-triphosphate = DNA(n+1) + diphosphate</text>
        <dbReference type="Rhea" id="RHEA:22508"/>
        <dbReference type="Rhea" id="RHEA-COMP:17339"/>
        <dbReference type="Rhea" id="RHEA-COMP:17340"/>
        <dbReference type="ChEBI" id="CHEBI:33019"/>
        <dbReference type="ChEBI" id="CHEBI:61560"/>
        <dbReference type="ChEBI" id="CHEBI:173112"/>
        <dbReference type="EC" id="2.7.7.7"/>
    </reaction>
</comment>
<dbReference type="InterPro" id="IPR003141">
    <property type="entry name" value="Pol/His_phosphatase_N"/>
</dbReference>
<dbReference type="PANTHER" id="PTHR32294">
    <property type="entry name" value="DNA POLYMERASE III SUBUNIT ALPHA"/>
    <property type="match status" value="1"/>
</dbReference>
<dbReference type="PANTHER" id="PTHR32294:SF0">
    <property type="entry name" value="DNA POLYMERASE III SUBUNIT ALPHA"/>
    <property type="match status" value="1"/>
</dbReference>
<dbReference type="EC" id="2.7.7.7" evidence="3"/>
<comment type="caution">
    <text evidence="12">The sequence shown here is derived from an EMBL/GenBank/DDBJ whole genome shotgun (WGS) entry which is preliminary data.</text>
</comment>
<dbReference type="InterPro" id="IPR041931">
    <property type="entry name" value="DNA_pol3_alpha_thumb_dom"/>
</dbReference>
<sequence>MSFVHLQVRSGYTFMRSTVKINQLVKKAKQDGMAAIALTDHNVLHGAIEFYRSCKQEEIQPIIGMETTVEVNGKINNVLVLAKNNQGYQSLLKISSMIQTAEEKQIQLTEFTKQLKECILILPIETTQLRDFFNENDPEMIRAFLQIWPEQPLIGINRFELDLIGAASQLGVDLVALGDVRYVEKTDQQAYRYLRAMDQKVKLVIQDTQRYQHFFTQTEANAYFQDQLKLIEKTQEIADQCQVSFDFDQQHLPKYPVPEDKTAHVYLRERCEQMLIEKYSTDKQEAAQARLDYELSVIESMDFSDYFLIVWDFVRFAKTEGILVGPGRGSAAGSLVAYLLEITNIDPIQYNLLFERFLNPERISMPDIDIDFSDYRRNEVIEYVKGKYGYDSVAQIGTFGSFKTRSTIRELAKAFDLANEDLTFILNEIPGQGAQSVGKTIKQSQSLLDYINHNPYLKDFFKVASVIEDLPRNMSTHAAGVIIHDHPLVEFVPLITDGSGNKLTQFAMDDVERIGLLKMDFLGLRNLTTIERIMKMIARYEGNDLDLEQIPLDDSATYTIFQTGKTNGIFQFESQGMKNVLTRLKPTHFEDVVAVNALYRPGPMDFIDTYINRKNNREKVSYLHPDLKPILESTYGVLIYQEQIIQLAHRFAGLSLGKADILRRAVSKKDRSELEDLKQQFIDGCLNKGYSQKIADELFSWIVRFANYGFNRSHAVAYSMIAYYLAYFKANYPVYFIVELLNTVIGEQTKTANYIKEAQQNNLTLLAPTINKSHYYYQPENGQIRMGLSSIKRLSYPIVNEIIQVRKKANFKSLFDFCMRINLKIVNRGSIETLILAGAFDEFGVERASLLASVDQAIEQGELFGGMDDQESFFGHLINLDDRYQEVEPFDLLEKLSFEKELLGLYVSDHPLEVNRRKLRANGIMDWAYFYQNRQVKNISFATVIQKIKQIRTKRGDSMAFIEFSDEKLEVDGVIFPDLYREVKLTLNEQMFCLVKGKKELRNGKEQIIVEQIEPLDLSAIDSMSKLSQRLFIQVVDRSELQATINLLKKLANQNPGGIPIIIHQKDQNKTFQLAETYSIMSNYQVLHTLKKQLGDPNVVLK</sequence>
<dbReference type="InterPro" id="IPR029460">
    <property type="entry name" value="DNAPol_HHH"/>
</dbReference>
<gene>
    <name evidence="12" type="primary">dnaE</name>
    <name evidence="12" type="ORF">GCM10022410_23330</name>
</gene>
<dbReference type="RefSeq" id="WP_344913379.1">
    <property type="nucleotide sequence ID" value="NZ_BAABDL010000127.1"/>
</dbReference>
<proteinExistence type="inferred from homology"/>
<dbReference type="SUPFAM" id="SSF89550">
    <property type="entry name" value="PHP domain-like"/>
    <property type="match status" value="1"/>
</dbReference>
<dbReference type="Pfam" id="PF17657">
    <property type="entry name" value="DNA_pol3_finger"/>
    <property type="match status" value="1"/>
</dbReference>
<dbReference type="CDD" id="cd07431">
    <property type="entry name" value="PHP_PolIIIA"/>
    <property type="match status" value="1"/>
</dbReference>
<keyword evidence="8" id="KW-0239">DNA-directed DNA polymerase</keyword>
<evidence type="ECO:0000256" key="3">
    <source>
        <dbReference type="ARBA" id="ARBA00012417"/>
    </source>
</evidence>
<dbReference type="InterPro" id="IPR004013">
    <property type="entry name" value="PHP_dom"/>
</dbReference>
<evidence type="ECO:0000256" key="2">
    <source>
        <dbReference type="ARBA" id="ARBA00009496"/>
    </source>
</evidence>
<evidence type="ECO:0000313" key="12">
    <source>
        <dbReference type="EMBL" id="GAA4078045.1"/>
    </source>
</evidence>
<evidence type="ECO:0000256" key="6">
    <source>
        <dbReference type="ARBA" id="ARBA00022695"/>
    </source>
</evidence>
<evidence type="ECO:0000256" key="9">
    <source>
        <dbReference type="ARBA" id="ARBA00025611"/>
    </source>
</evidence>
<evidence type="ECO:0000256" key="5">
    <source>
        <dbReference type="ARBA" id="ARBA00022679"/>
    </source>
</evidence>
<evidence type="ECO:0000256" key="7">
    <source>
        <dbReference type="ARBA" id="ARBA00022705"/>
    </source>
</evidence>
<name>A0ABP7W042_9BACI</name>
<dbReference type="Gene3D" id="1.10.150.870">
    <property type="match status" value="1"/>
</dbReference>
<dbReference type="InterPro" id="IPR040982">
    <property type="entry name" value="DNA_pol3_finger"/>
</dbReference>
<comment type="similarity">
    <text evidence="2">Belongs to the DNA polymerase type-C family. DnaE subfamily.</text>
</comment>
<evidence type="ECO:0000259" key="11">
    <source>
        <dbReference type="SMART" id="SM00481"/>
    </source>
</evidence>
<dbReference type="CDD" id="cd04485">
    <property type="entry name" value="DnaE_OBF"/>
    <property type="match status" value="1"/>
</dbReference>
<dbReference type="InterPro" id="IPR004805">
    <property type="entry name" value="DnaE2/DnaE/PolC"/>
</dbReference>
<feature type="domain" description="Polymerase/histidinol phosphatase N-terminal" evidence="11">
    <location>
        <begin position="4"/>
        <end position="71"/>
    </location>
</feature>
<comment type="function">
    <text evidence="9">DNA polymerase III is a complex, multichain enzyme responsible for most of the replicative synthesis in bacteria. This DNA polymerase also exhibits 3' to 5' exonuclease activity. The alpha chain is the DNA polymerase.</text>
</comment>
<dbReference type="Pfam" id="PF02811">
    <property type="entry name" value="PHP"/>
    <property type="match status" value="1"/>
</dbReference>
<dbReference type="Pfam" id="PF14579">
    <property type="entry name" value="HHH_6"/>
    <property type="match status" value="1"/>
</dbReference>
<evidence type="ECO:0000256" key="8">
    <source>
        <dbReference type="ARBA" id="ARBA00022932"/>
    </source>
</evidence>
<dbReference type="Pfam" id="PF07733">
    <property type="entry name" value="DNA_pol3_alpha"/>
    <property type="match status" value="1"/>
</dbReference>
<keyword evidence="13" id="KW-1185">Reference proteome</keyword>
<dbReference type="InterPro" id="IPR016195">
    <property type="entry name" value="Pol/histidinol_Pase-like"/>
</dbReference>
<keyword evidence="6" id="KW-0548">Nucleotidyltransferase</keyword>
<dbReference type="Proteomes" id="UP001501734">
    <property type="component" value="Unassembled WGS sequence"/>
</dbReference>
<evidence type="ECO:0000256" key="1">
    <source>
        <dbReference type="ARBA" id="ARBA00004496"/>
    </source>
</evidence>
<dbReference type="InterPro" id="IPR004365">
    <property type="entry name" value="NA-bd_OB_tRNA"/>
</dbReference>
<dbReference type="InterPro" id="IPR011708">
    <property type="entry name" value="DNA_pol3_alpha_NTPase_dom"/>
</dbReference>